<protein>
    <submittedName>
        <fullName evidence="2">Uncharacterized protein LOC114325349</fullName>
    </submittedName>
</protein>
<gene>
    <name evidence="2" type="primary">LOC114325349</name>
</gene>
<name>A0A6P7F6Z3_DIAVI</name>
<dbReference type="InParanoid" id="A0A6P7F6Z3"/>
<proteinExistence type="predicted"/>
<accession>A0A6P7F6Z3</accession>
<dbReference type="RefSeq" id="XP_028129205.1">
    <property type="nucleotide sequence ID" value="XM_028273404.1"/>
</dbReference>
<feature type="region of interest" description="Disordered" evidence="1">
    <location>
        <begin position="185"/>
        <end position="209"/>
    </location>
</feature>
<reference evidence="2" key="1">
    <citation type="submission" date="2025-08" db="UniProtKB">
        <authorList>
            <consortium name="RefSeq"/>
        </authorList>
    </citation>
    <scope>IDENTIFICATION</scope>
    <source>
        <tissue evidence="2">Whole insect</tissue>
    </source>
</reference>
<organism evidence="2">
    <name type="scientific">Diabrotica virgifera virgifera</name>
    <name type="common">western corn rootworm</name>
    <dbReference type="NCBI Taxonomy" id="50390"/>
    <lineage>
        <taxon>Eukaryota</taxon>
        <taxon>Metazoa</taxon>
        <taxon>Ecdysozoa</taxon>
        <taxon>Arthropoda</taxon>
        <taxon>Hexapoda</taxon>
        <taxon>Insecta</taxon>
        <taxon>Pterygota</taxon>
        <taxon>Neoptera</taxon>
        <taxon>Endopterygota</taxon>
        <taxon>Coleoptera</taxon>
        <taxon>Polyphaga</taxon>
        <taxon>Cucujiformia</taxon>
        <taxon>Chrysomeloidea</taxon>
        <taxon>Chrysomelidae</taxon>
        <taxon>Galerucinae</taxon>
        <taxon>Diabroticina</taxon>
        <taxon>Diabroticites</taxon>
        <taxon>Diabrotica</taxon>
    </lineage>
</organism>
<evidence type="ECO:0000313" key="2">
    <source>
        <dbReference type="RefSeq" id="XP_028129205.1"/>
    </source>
</evidence>
<dbReference type="PANTHER" id="PTHR10773:SF19">
    <property type="match status" value="1"/>
</dbReference>
<dbReference type="PANTHER" id="PTHR10773">
    <property type="entry name" value="DNA-DIRECTED RNA POLYMERASES I, II, AND III SUBUNIT RPABC2"/>
    <property type="match status" value="1"/>
</dbReference>
<feature type="region of interest" description="Disordered" evidence="1">
    <location>
        <begin position="1"/>
        <end position="21"/>
    </location>
</feature>
<feature type="compositionally biased region" description="Polar residues" evidence="1">
    <location>
        <begin position="1"/>
        <end position="19"/>
    </location>
</feature>
<evidence type="ECO:0000256" key="1">
    <source>
        <dbReference type="SAM" id="MobiDB-lite"/>
    </source>
</evidence>
<feature type="compositionally biased region" description="Basic and acidic residues" evidence="1">
    <location>
        <begin position="185"/>
        <end position="200"/>
    </location>
</feature>
<sequence length="248" mass="28446">MPIDLPSTSSAGAHQTTSNDEVHLAINPVGEEVIIDQVTNTKPPPIKRRKRDVSSWKSQKRYISHQKGESYVSRRGVVVPAKEVKSLKDCLNDCKFKCGVSISENERQALFKAFYGMNQNGKHQYILGTTTKHQTERPKDRNGESYKKFTFRYFLNVGNQKVQVCKKFYLGTLSISQKPVYTVHNNKDEVTNTPKPDGRGKSAQSSRRLNEEIKETVRNHIKSFPNVESHYCRATTQRKYQFQFQTSI</sequence>
<dbReference type="AlphaFoldDB" id="A0A6P7F6Z3"/>